<evidence type="ECO:0000313" key="2">
    <source>
        <dbReference type="Proteomes" id="UP001249851"/>
    </source>
</evidence>
<sequence>MIKKQKTVPQYVTTRSYKHYNGKQFACDLAKEADALLTTFDKPDVDSKLKNLKDTLQHTLDSHTPQKQRNQRCDEV</sequence>
<proteinExistence type="predicted"/>
<reference evidence="1" key="2">
    <citation type="journal article" date="2023" name="Science">
        <title>Genomic signatures of disease resistance in endangered staghorn corals.</title>
        <authorList>
            <person name="Vollmer S.V."/>
            <person name="Selwyn J.D."/>
            <person name="Despard B.A."/>
            <person name="Roesel C.L."/>
        </authorList>
    </citation>
    <scope>NUCLEOTIDE SEQUENCE</scope>
    <source>
        <strain evidence="1">K2</strain>
    </source>
</reference>
<organism evidence="1 2">
    <name type="scientific">Acropora cervicornis</name>
    <name type="common">Staghorn coral</name>
    <dbReference type="NCBI Taxonomy" id="6130"/>
    <lineage>
        <taxon>Eukaryota</taxon>
        <taxon>Metazoa</taxon>
        <taxon>Cnidaria</taxon>
        <taxon>Anthozoa</taxon>
        <taxon>Hexacorallia</taxon>
        <taxon>Scleractinia</taxon>
        <taxon>Astrocoeniina</taxon>
        <taxon>Acroporidae</taxon>
        <taxon>Acropora</taxon>
    </lineage>
</organism>
<protein>
    <submittedName>
        <fullName evidence="1">Uncharacterized protein</fullName>
    </submittedName>
</protein>
<accession>A0AAD9VBI5</accession>
<comment type="caution">
    <text evidence="1">The sequence shown here is derived from an EMBL/GenBank/DDBJ whole genome shotgun (WGS) entry which is preliminary data.</text>
</comment>
<dbReference type="EMBL" id="JARQWQ010000013">
    <property type="protein sequence ID" value="KAK2567992.1"/>
    <property type="molecule type" value="Genomic_DNA"/>
</dbReference>
<evidence type="ECO:0000313" key="1">
    <source>
        <dbReference type="EMBL" id="KAK2567992.1"/>
    </source>
</evidence>
<reference evidence="1" key="1">
    <citation type="journal article" date="2023" name="G3 (Bethesda)">
        <title>Whole genome assembly and annotation of the endangered Caribbean coral Acropora cervicornis.</title>
        <authorList>
            <person name="Selwyn J.D."/>
            <person name="Vollmer S.V."/>
        </authorList>
    </citation>
    <scope>NUCLEOTIDE SEQUENCE</scope>
    <source>
        <strain evidence="1">K2</strain>
    </source>
</reference>
<keyword evidence="2" id="KW-1185">Reference proteome</keyword>
<name>A0AAD9VBI5_ACRCE</name>
<gene>
    <name evidence="1" type="ORF">P5673_007897</name>
</gene>
<dbReference type="Proteomes" id="UP001249851">
    <property type="component" value="Unassembled WGS sequence"/>
</dbReference>
<dbReference type="AlphaFoldDB" id="A0AAD9VBI5"/>